<dbReference type="EMBL" id="UINC01050076">
    <property type="protein sequence ID" value="SVB62618.1"/>
    <property type="molecule type" value="Genomic_DNA"/>
</dbReference>
<evidence type="ECO:0000313" key="1">
    <source>
        <dbReference type="EMBL" id="SVB62618.1"/>
    </source>
</evidence>
<sequence>MNVTLSINQFRWNDTARVVAFLNKLSCSVATENELSEG</sequence>
<organism evidence="1">
    <name type="scientific">marine metagenome</name>
    <dbReference type="NCBI Taxonomy" id="408172"/>
    <lineage>
        <taxon>unclassified sequences</taxon>
        <taxon>metagenomes</taxon>
        <taxon>ecological metagenomes</taxon>
    </lineage>
</organism>
<dbReference type="AlphaFoldDB" id="A0A382FHQ2"/>
<protein>
    <submittedName>
        <fullName evidence="1">Uncharacterized protein</fullName>
    </submittedName>
</protein>
<feature type="non-terminal residue" evidence="1">
    <location>
        <position position="38"/>
    </location>
</feature>
<name>A0A382FHQ2_9ZZZZ</name>
<gene>
    <name evidence="1" type="ORF">METZ01_LOCUS215472</name>
</gene>
<accession>A0A382FHQ2</accession>
<reference evidence="1" key="1">
    <citation type="submission" date="2018-05" db="EMBL/GenBank/DDBJ databases">
        <authorList>
            <person name="Lanie J.A."/>
            <person name="Ng W.-L."/>
            <person name="Kazmierczak K.M."/>
            <person name="Andrzejewski T.M."/>
            <person name="Davidsen T.M."/>
            <person name="Wayne K.J."/>
            <person name="Tettelin H."/>
            <person name="Glass J.I."/>
            <person name="Rusch D."/>
            <person name="Podicherti R."/>
            <person name="Tsui H.-C.T."/>
            <person name="Winkler M.E."/>
        </authorList>
    </citation>
    <scope>NUCLEOTIDE SEQUENCE</scope>
</reference>
<proteinExistence type="predicted"/>